<evidence type="ECO:0000313" key="5">
    <source>
        <dbReference type="EMBL" id="MCD9881060.1"/>
    </source>
</evidence>
<evidence type="ECO:0000256" key="1">
    <source>
        <dbReference type="ARBA" id="ARBA00023015"/>
    </source>
</evidence>
<dbReference type="InterPro" id="IPR036390">
    <property type="entry name" value="WH_DNA-bd_sf"/>
</dbReference>
<evidence type="ECO:0000313" key="6">
    <source>
        <dbReference type="Proteomes" id="UP001108029"/>
    </source>
</evidence>
<comment type="caution">
    <text evidence="5">The sequence shown here is derived from an EMBL/GenBank/DDBJ whole genome shotgun (WGS) entry which is preliminary data.</text>
</comment>
<feature type="domain" description="HTH arsR-type" evidence="4">
    <location>
        <begin position="250"/>
        <end position="322"/>
    </location>
</feature>
<dbReference type="SUPFAM" id="SSF46785">
    <property type="entry name" value="Winged helix' DNA-binding domain"/>
    <property type="match status" value="1"/>
</dbReference>
<dbReference type="Proteomes" id="UP001108029">
    <property type="component" value="Unassembled WGS sequence"/>
</dbReference>
<dbReference type="InterPro" id="IPR036388">
    <property type="entry name" value="WH-like_DNA-bd_sf"/>
</dbReference>
<keyword evidence="2" id="KW-0238">DNA-binding</keyword>
<accession>A0A9Q3W0R7</accession>
<dbReference type="SMART" id="SM00418">
    <property type="entry name" value="HTH_ARSR"/>
    <property type="match status" value="1"/>
</dbReference>
<keyword evidence="3" id="KW-0804">Transcription</keyword>
<dbReference type="Gene3D" id="1.10.10.10">
    <property type="entry name" value="Winged helix-like DNA-binding domain superfamily/Winged helix DNA-binding domain"/>
    <property type="match status" value="1"/>
</dbReference>
<keyword evidence="6" id="KW-1185">Reference proteome</keyword>
<sequence>MLRIHFTGDDLARIQLAPGADPLWEALLSLYRLRHPSGAVYFGDWRRSVAPRLGPSVQVLTALAPPTGYAVDFLTPAGAGLSLAGGTEALLGTSRTRLRNDLEELARRHPDRARPGWTQALADGDPTALMLVTDAVTGYFAAALDPVWPQVRREVARDLDWRSRQLDTAGWEAVLGTLHPSATWSYPVLELAFPADHDIHLGGRGLTLQPSFFCWGAPTTLLDTGLPPVVVYPVERSLDWLAPHRAPHRQAVAALLGKTRARVLEVVAVTPCTTSQLAERARVPIQTASHQATVLREAKLVHSRRQRNTVIHTVTALGMAVLQGETSGVPLPTSSITTPRRSTS</sequence>
<keyword evidence="1" id="KW-0805">Transcription regulation</keyword>
<dbReference type="PANTHER" id="PTHR43132:SF8">
    <property type="entry name" value="HTH-TYPE TRANSCRIPTIONAL REGULATOR KMTR"/>
    <property type="match status" value="1"/>
</dbReference>
<dbReference type="InterPro" id="IPR051011">
    <property type="entry name" value="Metal_resp_trans_reg"/>
</dbReference>
<dbReference type="GO" id="GO:0003700">
    <property type="term" value="F:DNA-binding transcription factor activity"/>
    <property type="evidence" value="ECO:0007669"/>
    <property type="project" value="InterPro"/>
</dbReference>
<dbReference type="AlphaFoldDB" id="A0A9Q3W0R7"/>
<evidence type="ECO:0000256" key="2">
    <source>
        <dbReference type="ARBA" id="ARBA00023125"/>
    </source>
</evidence>
<gene>
    <name evidence="5" type="ORF">LJ657_47600</name>
</gene>
<dbReference type="PANTHER" id="PTHR43132">
    <property type="entry name" value="ARSENICAL RESISTANCE OPERON REPRESSOR ARSR-RELATED"/>
    <property type="match status" value="1"/>
</dbReference>
<dbReference type="InterPro" id="IPR011991">
    <property type="entry name" value="ArsR-like_HTH"/>
</dbReference>
<dbReference type="CDD" id="cd00090">
    <property type="entry name" value="HTH_ARSR"/>
    <property type="match status" value="1"/>
</dbReference>
<protein>
    <submittedName>
        <fullName evidence="5">Winged helix-turn-helix domain-containing protein</fullName>
    </submittedName>
</protein>
<proteinExistence type="predicted"/>
<dbReference type="EMBL" id="JAJSBI010000058">
    <property type="protein sequence ID" value="MCD9881060.1"/>
    <property type="molecule type" value="Genomic_DNA"/>
</dbReference>
<name>A0A9Q3W0R7_9ACTN</name>
<evidence type="ECO:0000259" key="4">
    <source>
        <dbReference type="SMART" id="SM00418"/>
    </source>
</evidence>
<organism evidence="5 6">
    <name type="scientific">Streptomyces guryensis</name>
    <dbReference type="NCBI Taxonomy" id="2886947"/>
    <lineage>
        <taxon>Bacteria</taxon>
        <taxon>Bacillati</taxon>
        <taxon>Actinomycetota</taxon>
        <taxon>Actinomycetes</taxon>
        <taxon>Kitasatosporales</taxon>
        <taxon>Streptomycetaceae</taxon>
        <taxon>Streptomyces</taxon>
    </lineage>
</organism>
<dbReference type="GO" id="GO:0003677">
    <property type="term" value="F:DNA binding"/>
    <property type="evidence" value="ECO:0007669"/>
    <property type="project" value="UniProtKB-KW"/>
</dbReference>
<dbReference type="InterPro" id="IPR001845">
    <property type="entry name" value="HTH_ArsR_DNA-bd_dom"/>
</dbReference>
<reference evidence="5" key="1">
    <citation type="submission" date="2021-12" db="EMBL/GenBank/DDBJ databases">
        <authorList>
            <person name="Lee J.-H."/>
            <person name="Kim S.-B."/>
        </authorList>
    </citation>
    <scope>NUCLEOTIDE SEQUENCE</scope>
    <source>
        <strain evidence="5">NR30</strain>
    </source>
</reference>
<dbReference type="RefSeq" id="WP_232656013.1">
    <property type="nucleotide sequence ID" value="NZ_JAJSBI010000058.1"/>
</dbReference>
<evidence type="ECO:0000256" key="3">
    <source>
        <dbReference type="ARBA" id="ARBA00023163"/>
    </source>
</evidence>